<dbReference type="Pfam" id="PF25129">
    <property type="entry name" value="Pyr4-TMTC"/>
    <property type="match status" value="1"/>
</dbReference>
<evidence type="ECO:0000256" key="3">
    <source>
        <dbReference type="ARBA" id="ARBA00022989"/>
    </source>
</evidence>
<keyword evidence="7" id="KW-1185">Reference proteome</keyword>
<feature type="transmembrane region" description="Helical" evidence="5">
    <location>
        <begin position="192"/>
        <end position="210"/>
    </location>
</feature>
<keyword evidence="3 5" id="KW-1133">Transmembrane helix</keyword>
<evidence type="ECO:0000256" key="2">
    <source>
        <dbReference type="ARBA" id="ARBA00022692"/>
    </source>
</evidence>
<feature type="transmembrane region" description="Helical" evidence="5">
    <location>
        <begin position="6"/>
        <end position="24"/>
    </location>
</feature>
<organism evidence="6 7">
    <name type="scientific">Paraclostridium ghonii</name>
    <dbReference type="NCBI Taxonomy" id="29358"/>
    <lineage>
        <taxon>Bacteria</taxon>
        <taxon>Bacillati</taxon>
        <taxon>Bacillota</taxon>
        <taxon>Clostridia</taxon>
        <taxon>Peptostreptococcales</taxon>
        <taxon>Peptostreptococcaceae</taxon>
        <taxon>Paraclostridium</taxon>
    </lineage>
</organism>
<gene>
    <name evidence="6" type="ORF">QOZ92_000530</name>
</gene>
<evidence type="ECO:0000256" key="5">
    <source>
        <dbReference type="SAM" id="Phobius"/>
    </source>
</evidence>
<keyword evidence="4 5" id="KW-0472">Membrane</keyword>
<dbReference type="EMBL" id="JAUSWG010000002">
    <property type="protein sequence ID" value="MDQ0555417.1"/>
    <property type="molecule type" value="Genomic_DNA"/>
</dbReference>
<evidence type="ECO:0000313" key="7">
    <source>
        <dbReference type="Proteomes" id="UP001232584"/>
    </source>
</evidence>
<name>A0ABU0MWZ0_9FIRM</name>
<reference evidence="6 7" key="1">
    <citation type="submission" date="2023-07" db="EMBL/GenBank/DDBJ databases">
        <title>Genomic Encyclopedia of Type Strains, Phase IV (KMG-IV): sequencing the most valuable type-strain genomes for metagenomic binning, comparative biology and taxonomic classification.</title>
        <authorList>
            <person name="Goeker M."/>
        </authorList>
    </citation>
    <scope>NUCLEOTIDE SEQUENCE [LARGE SCALE GENOMIC DNA]</scope>
    <source>
        <strain evidence="6 7">DSM 15049</strain>
    </source>
</reference>
<sequence length="222" mass="25684">MNIELILQILCGVFWIITYILIILKSFKDKTYGMPLFALSLNLAWEFTFSFIYPPGGDLAFAKIIFLTWLFLDLIILYTFFKYGYKTVKCKNIISKKSLYIFTITIIIFSIVFMTLAGNDFSVLFENDITQTCGFIANLQNLIMSILFVVMILNRGNTLGQSISIAIFKWIGTLTIAILKFTNMLPSITTELFIIALIQFFDILYIYLVYKVYKKKCILIKD</sequence>
<evidence type="ECO:0000256" key="1">
    <source>
        <dbReference type="ARBA" id="ARBA00004141"/>
    </source>
</evidence>
<dbReference type="InterPro" id="IPR039020">
    <property type="entry name" value="PaxB-like"/>
</dbReference>
<evidence type="ECO:0000256" key="4">
    <source>
        <dbReference type="ARBA" id="ARBA00023136"/>
    </source>
</evidence>
<feature type="transmembrane region" description="Helical" evidence="5">
    <location>
        <begin position="99"/>
        <end position="117"/>
    </location>
</feature>
<comment type="subcellular location">
    <subcellularLocation>
        <location evidence="1">Membrane</location>
        <topology evidence="1">Multi-pass membrane protein</topology>
    </subcellularLocation>
</comment>
<dbReference type="PANTHER" id="PTHR42038">
    <property type="match status" value="1"/>
</dbReference>
<feature type="transmembrane region" description="Helical" evidence="5">
    <location>
        <begin position="36"/>
        <end position="53"/>
    </location>
</feature>
<feature type="transmembrane region" description="Helical" evidence="5">
    <location>
        <begin position="165"/>
        <end position="186"/>
    </location>
</feature>
<dbReference type="RefSeq" id="WP_307502584.1">
    <property type="nucleotide sequence ID" value="NZ_BAAACE010000029.1"/>
</dbReference>
<proteinExistence type="predicted"/>
<accession>A0ABU0MWZ0</accession>
<feature type="transmembrane region" description="Helical" evidence="5">
    <location>
        <begin position="59"/>
        <end position="78"/>
    </location>
</feature>
<dbReference type="Proteomes" id="UP001232584">
    <property type="component" value="Unassembled WGS sequence"/>
</dbReference>
<protein>
    <submittedName>
        <fullName evidence="6">Uncharacterized protein</fullName>
    </submittedName>
</protein>
<evidence type="ECO:0000313" key="6">
    <source>
        <dbReference type="EMBL" id="MDQ0555417.1"/>
    </source>
</evidence>
<dbReference type="PANTHER" id="PTHR42038:SF2">
    <property type="entry name" value="TERPENE CYCLASE AUSL"/>
    <property type="match status" value="1"/>
</dbReference>
<feature type="transmembrane region" description="Helical" evidence="5">
    <location>
        <begin position="129"/>
        <end position="153"/>
    </location>
</feature>
<keyword evidence="2 5" id="KW-0812">Transmembrane</keyword>
<comment type="caution">
    <text evidence="6">The sequence shown here is derived from an EMBL/GenBank/DDBJ whole genome shotgun (WGS) entry which is preliminary data.</text>
</comment>